<protein>
    <recommendedName>
        <fullName evidence="1">Suppressor of fused-like domain-containing protein</fullName>
    </recommendedName>
</protein>
<gene>
    <name evidence="2" type="ORF">Cflav_PD1957</name>
</gene>
<keyword evidence="3" id="KW-1185">Reference proteome</keyword>
<dbReference type="OrthoDB" id="4827574at2"/>
<reference evidence="2 3" key="1">
    <citation type="journal article" date="2011" name="J. Bacteriol.">
        <title>Genome sequence of 'Pedosphaera parvula' Ellin514, an aerobic Verrucomicrobial isolate from pasture soil.</title>
        <authorList>
            <person name="Kant R."/>
            <person name="van Passel M.W."/>
            <person name="Sangwan P."/>
            <person name="Palva A."/>
            <person name="Lucas S."/>
            <person name="Copeland A."/>
            <person name="Lapidus A."/>
            <person name="Glavina Del Rio T."/>
            <person name="Dalin E."/>
            <person name="Tice H."/>
            <person name="Bruce D."/>
            <person name="Goodwin L."/>
            <person name="Pitluck S."/>
            <person name="Chertkov O."/>
            <person name="Larimer F.W."/>
            <person name="Land M.L."/>
            <person name="Hauser L."/>
            <person name="Brettin T.S."/>
            <person name="Detter J.C."/>
            <person name="Han S."/>
            <person name="de Vos W.M."/>
            <person name="Janssen P.H."/>
            <person name="Smidt H."/>
        </authorList>
    </citation>
    <scope>NUCLEOTIDE SEQUENCE [LARGE SCALE GENOMIC DNA]</scope>
    <source>
        <strain evidence="2 3">Ellin514</strain>
    </source>
</reference>
<feature type="domain" description="Suppressor of fused-like" evidence="1">
    <location>
        <begin position="60"/>
        <end position="232"/>
    </location>
</feature>
<evidence type="ECO:0000313" key="3">
    <source>
        <dbReference type="Proteomes" id="UP000003688"/>
    </source>
</evidence>
<dbReference type="STRING" id="320771.Cflav_PD1957"/>
<dbReference type="RefSeq" id="WP_007417177.1">
    <property type="nucleotide sequence ID" value="NZ_ABOX02000037.1"/>
</dbReference>
<dbReference type="EMBL" id="ABOX02000037">
    <property type="protein sequence ID" value="EEF58784.1"/>
    <property type="molecule type" value="Genomic_DNA"/>
</dbReference>
<comment type="caution">
    <text evidence="2">The sequence shown here is derived from an EMBL/GenBank/DDBJ whole genome shotgun (WGS) entry which is preliminary data.</text>
</comment>
<proteinExistence type="predicted"/>
<evidence type="ECO:0000313" key="2">
    <source>
        <dbReference type="EMBL" id="EEF58784.1"/>
    </source>
</evidence>
<name>B9XMY8_PEDPL</name>
<dbReference type="AlphaFoldDB" id="B9XMY8"/>
<dbReference type="InterPro" id="IPR020941">
    <property type="entry name" value="SUFU-like_domain"/>
</dbReference>
<dbReference type="Pfam" id="PF05076">
    <property type="entry name" value="SUFU"/>
    <property type="match status" value="1"/>
</dbReference>
<evidence type="ECO:0000259" key="1">
    <source>
        <dbReference type="Pfam" id="PF05076"/>
    </source>
</evidence>
<accession>B9XMY8</accession>
<dbReference type="Proteomes" id="UP000003688">
    <property type="component" value="Unassembled WGS sequence"/>
</dbReference>
<organism evidence="2 3">
    <name type="scientific">Pedosphaera parvula (strain Ellin514)</name>
    <dbReference type="NCBI Taxonomy" id="320771"/>
    <lineage>
        <taxon>Bacteria</taxon>
        <taxon>Pseudomonadati</taxon>
        <taxon>Verrucomicrobiota</taxon>
        <taxon>Pedosphaerae</taxon>
        <taxon>Pedosphaerales</taxon>
        <taxon>Pedosphaeraceae</taxon>
        <taxon>Pedosphaera</taxon>
    </lineage>
</organism>
<sequence>MSAPSEFTESGNPVYRHKPREKPFEMAFGEAGHIKLLEQHYEKHLGKVDWVFHELVSDLVHIDIHIIAPGPDRNFYTLLTTGMSARSMKTPEGAEDYSYGELMLCLPPDWPLKQEDFKNEKNYWPVRLLKVLARMPHEYDTWLSFAHTIPNGDPAEPYAPGTKFCCAMLAAPLTAKQEFWEFKVTPEMTIHIYSVLPLYQEEADLKLKMGAKEIFDRFDKQKFTELVIMGRKNVAKKLFGIF</sequence>